<dbReference type="PROSITE" id="PS50082">
    <property type="entry name" value="WD_REPEATS_2"/>
    <property type="match status" value="7"/>
</dbReference>
<reference evidence="6" key="1">
    <citation type="submission" date="2021-04" db="EMBL/GenBank/DDBJ databases">
        <authorList>
            <person name="Hartkoorn R.C."/>
            <person name="Beaudoing E."/>
            <person name="Hot D."/>
        </authorList>
    </citation>
    <scope>NUCLEOTIDE SEQUENCE</scope>
    <source>
        <strain evidence="6">NRRL B-16292</strain>
    </source>
</reference>
<dbReference type="InterPro" id="IPR011990">
    <property type="entry name" value="TPR-like_helical_dom_sf"/>
</dbReference>
<dbReference type="Pfam" id="PF00069">
    <property type="entry name" value="Pkinase"/>
    <property type="match status" value="1"/>
</dbReference>
<feature type="repeat" description="WD" evidence="3">
    <location>
        <begin position="490"/>
        <end position="531"/>
    </location>
</feature>
<feature type="domain" description="Protein kinase" evidence="5">
    <location>
        <begin position="12"/>
        <end position="295"/>
    </location>
</feature>
<dbReference type="PANTHER" id="PTHR22847">
    <property type="entry name" value="WD40 REPEAT PROTEIN"/>
    <property type="match status" value="1"/>
</dbReference>
<evidence type="ECO:0000256" key="2">
    <source>
        <dbReference type="ARBA" id="ARBA00022737"/>
    </source>
</evidence>
<evidence type="ECO:0000256" key="4">
    <source>
        <dbReference type="SAM" id="MobiDB-lite"/>
    </source>
</evidence>
<dbReference type="Proteomes" id="UP001059617">
    <property type="component" value="Chromosome"/>
</dbReference>
<dbReference type="PRINTS" id="PR00320">
    <property type="entry name" value="GPROTEINBRPT"/>
</dbReference>
<keyword evidence="6" id="KW-0808">Transferase</keyword>
<dbReference type="CDD" id="cd00200">
    <property type="entry name" value="WD40"/>
    <property type="match status" value="2"/>
</dbReference>
<feature type="repeat" description="WD" evidence="3">
    <location>
        <begin position="860"/>
        <end position="901"/>
    </location>
</feature>
<feature type="repeat" description="WD" evidence="3">
    <location>
        <begin position="656"/>
        <end position="689"/>
    </location>
</feature>
<dbReference type="SMART" id="SM00320">
    <property type="entry name" value="WD40"/>
    <property type="match status" value="10"/>
</dbReference>
<feature type="region of interest" description="Disordered" evidence="4">
    <location>
        <begin position="413"/>
        <end position="433"/>
    </location>
</feature>
<sequence>MWRPGETILELYEVLDVIRTGGMGLVYRVRHHGWGVDLAVKTPRSDLVASASGRELFQAEAESWVSLGLHPNIVSCAYVRRVDRTPAVFAEWVDGGSLADAVRTGRLYEGGPDRALRRILDVAVQFAWGLEHAHRHDMVHQDVKPANVMLTTDGSAKVTDFGLAKARVLAGEPAEAPAGASVLVTYGGMTPAYCSPEQASGGRVQLSRATDVWSWALSVLEMFVGGMPTPYGAAGADVLEAFLGDPAPAGPPGAVPPPMPDDLVPVLRQCFLPDPAARPRMAELAERLAAVHAAALDEPYPRAAPSPATLRADGLSNRALSMLDLGYPDQAETLWEQALRVDPHHPHTVHNRGLHRWRTGRQTDAHLLAELTEVGADRSVAAVDRERGDPVASIVLRGHQRWVGSVALTPDGRLAATGGEENTSPTPAGSEGGAVRVWDVASGRCLHRLDGHPRRSTALAFSGDGRLLASGGDDRTVLIWETATGQCRHRLAHPSEIRSLALTGDGGLLVADTLGGSVLVWDTAGGRLVHTLQQEQRGPSDRGGVTFSADGRHVIKWSQSMYRMRVWDTATGGLVRSGPLPDRPAVLLTPSVAVVVDGERVEHVDPVTGRPVRHRPKPPDWAGPAAVDTTGRWGLAKAGDTVEVWDLTAGRCLRTLPGHDGWVQAVALDAAGRIGLSGGADGAARLWRLTPPGPPAPWSYARPRAATELNRAADLVGAALDRADRSAAAGDLERAATELRTARAVPGHERDRRIVDRWAALGRSGRRTGLLGAWPVRQLPGSGRTQLSPDGRLAALRSGNSMPPQIWDLSTGERLHTLTGHGDATTDLAFTPDSRYAVTGGHDHTVRIWDLVTGQCRHVLTGHRGQVSAVAVGADGRFAVSGGGDGTVRLWDVAHGRQVRVLHPHEGWVLAVELTGTGREALALLSTGGVCVLDTTTGQCVRAMPGKANGRESVAVSLDGRTGLAPSLEGSALWQIDLTTGELGGLMYGHTAQITAVAVDAGGRTAHSGSADRTIRVWDLVTGQCRHVLTGHTGVVTSLAPTADGRFTLSAADDGTVRVWDLHAGRCLQVLQGPAGDGIAVELSADGRTALASSRTDETRVWELDWDYAFQPHDGWDEAARPWLVTYGADEDLLLARLRDAGLGGAGRTAVRAAAAAVTPAGPARTSIDHPAGPAWSRLVGRLQRKGKQQ</sequence>
<dbReference type="InterPro" id="IPR020472">
    <property type="entry name" value="WD40_PAC1"/>
</dbReference>
<keyword evidence="2" id="KW-0677">Repeat</keyword>
<dbReference type="GO" id="GO:0016301">
    <property type="term" value="F:kinase activity"/>
    <property type="evidence" value="ECO:0007669"/>
    <property type="project" value="UniProtKB-KW"/>
</dbReference>
<evidence type="ECO:0000259" key="5">
    <source>
        <dbReference type="PROSITE" id="PS50011"/>
    </source>
</evidence>
<keyword evidence="1 3" id="KW-0853">WD repeat</keyword>
<dbReference type="Gene3D" id="1.25.40.10">
    <property type="entry name" value="Tetratricopeptide repeat domain"/>
    <property type="match status" value="1"/>
</dbReference>
<organism evidence="6 7">
    <name type="scientific">Dactylosporangium fulvum</name>
    <dbReference type="NCBI Taxonomy" id="53359"/>
    <lineage>
        <taxon>Bacteria</taxon>
        <taxon>Bacillati</taxon>
        <taxon>Actinomycetota</taxon>
        <taxon>Actinomycetes</taxon>
        <taxon>Micromonosporales</taxon>
        <taxon>Micromonosporaceae</taxon>
        <taxon>Dactylosporangium</taxon>
    </lineage>
</organism>
<dbReference type="InterPro" id="IPR019775">
    <property type="entry name" value="WD40_repeat_CS"/>
</dbReference>
<dbReference type="PANTHER" id="PTHR22847:SF637">
    <property type="entry name" value="WD REPEAT DOMAIN 5B"/>
    <property type="match status" value="1"/>
</dbReference>
<evidence type="ECO:0000313" key="6">
    <source>
        <dbReference type="EMBL" id="UWP78907.1"/>
    </source>
</evidence>
<dbReference type="SUPFAM" id="SSF50998">
    <property type="entry name" value="Quinoprotein alcohol dehydrogenase-like"/>
    <property type="match status" value="2"/>
</dbReference>
<proteinExistence type="predicted"/>
<accession>A0ABY5VMJ2</accession>
<evidence type="ECO:0000313" key="7">
    <source>
        <dbReference type="Proteomes" id="UP001059617"/>
    </source>
</evidence>
<dbReference type="EMBL" id="CP073720">
    <property type="protein sequence ID" value="UWP78907.1"/>
    <property type="molecule type" value="Genomic_DNA"/>
</dbReference>
<feature type="repeat" description="WD" evidence="3">
    <location>
        <begin position="987"/>
        <end position="1028"/>
    </location>
</feature>
<name>A0ABY5VMJ2_9ACTN</name>
<dbReference type="Pfam" id="PF00400">
    <property type="entry name" value="WD40"/>
    <property type="match status" value="7"/>
</dbReference>
<dbReference type="InterPro" id="IPR000719">
    <property type="entry name" value="Prot_kinase_dom"/>
</dbReference>
<dbReference type="RefSeq" id="WP_259856342.1">
    <property type="nucleotide sequence ID" value="NZ_CP073720.1"/>
</dbReference>
<gene>
    <name evidence="6" type="ORF">Dfulv_27465</name>
</gene>
<dbReference type="InterPro" id="IPR001680">
    <property type="entry name" value="WD40_rpt"/>
</dbReference>
<evidence type="ECO:0000256" key="3">
    <source>
        <dbReference type="PROSITE-ProRule" id="PRU00221"/>
    </source>
</evidence>
<dbReference type="SUPFAM" id="SSF56112">
    <property type="entry name" value="Protein kinase-like (PK-like)"/>
    <property type="match status" value="1"/>
</dbReference>
<keyword evidence="6" id="KW-0418">Kinase</keyword>
<dbReference type="Gene3D" id="1.10.510.10">
    <property type="entry name" value="Transferase(Phosphotransferase) domain 1"/>
    <property type="match status" value="1"/>
</dbReference>
<dbReference type="SMART" id="SM00220">
    <property type="entry name" value="S_TKc"/>
    <property type="match status" value="1"/>
</dbReference>
<feature type="repeat" description="WD" evidence="3">
    <location>
        <begin position="818"/>
        <end position="859"/>
    </location>
</feature>
<dbReference type="PROSITE" id="PS50294">
    <property type="entry name" value="WD_REPEATS_REGION"/>
    <property type="match status" value="6"/>
</dbReference>
<dbReference type="InterPro" id="IPR011047">
    <property type="entry name" value="Quinoprotein_ADH-like_sf"/>
</dbReference>
<dbReference type="PROSITE" id="PS00108">
    <property type="entry name" value="PROTEIN_KINASE_ST"/>
    <property type="match status" value="1"/>
</dbReference>
<dbReference type="CDD" id="cd14014">
    <property type="entry name" value="STKc_PknB_like"/>
    <property type="match status" value="1"/>
</dbReference>
<feature type="repeat" description="WD" evidence="3">
    <location>
        <begin position="449"/>
        <end position="490"/>
    </location>
</feature>
<dbReference type="Gene3D" id="2.130.10.10">
    <property type="entry name" value="YVTN repeat-like/Quinoprotein amine dehydrogenase"/>
    <property type="match status" value="4"/>
</dbReference>
<dbReference type="InterPro" id="IPR008271">
    <property type="entry name" value="Ser/Thr_kinase_AS"/>
</dbReference>
<reference evidence="6" key="2">
    <citation type="submission" date="2022-09" db="EMBL/GenBank/DDBJ databases">
        <title>Biosynthetic gene clusters of Dactylosporangioum fulvum.</title>
        <authorList>
            <person name="Caradec T."/>
        </authorList>
    </citation>
    <scope>NUCLEOTIDE SEQUENCE</scope>
    <source>
        <strain evidence="6">NRRL B-16292</strain>
    </source>
</reference>
<dbReference type="PROSITE" id="PS50011">
    <property type="entry name" value="PROTEIN_KINASE_DOM"/>
    <property type="match status" value="1"/>
</dbReference>
<feature type="repeat" description="WD" evidence="3">
    <location>
        <begin position="1029"/>
        <end position="1070"/>
    </location>
</feature>
<dbReference type="SUPFAM" id="SSF48452">
    <property type="entry name" value="TPR-like"/>
    <property type="match status" value="1"/>
</dbReference>
<dbReference type="InterPro" id="IPR011009">
    <property type="entry name" value="Kinase-like_dom_sf"/>
</dbReference>
<dbReference type="PROSITE" id="PS00678">
    <property type="entry name" value="WD_REPEATS_1"/>
    <property type="match status" value="4"/>
</dbReference>
<evidence type="ECO:0000256" key="1">
    <source>
        <dbReference type="ARBA" id="ARBA00022574"/>
    </source>
</evidence>
<keyword evidence="7" id="KW-1185">Reference proteome</keyword>
<dbReference type="InterPro" id="IPR015943">
    <property type="entry name" value="WD40/YVTN_repeat-like_dom_sf"/>
</dbReference>
<protein>
    <submittedName>
        <fullName evidence="6">Protein kinase</fullName>
    </submittedName>
</protein>